<name>A0A940YE30_9BURK</name>
<evidence type="ECO:0000259" key="10">
    <source>
        <dbReference type="Pfam" id="PF06808"/>
    </source>
</evidence>
<comment type="subcellular location">
    <subcellularLocation>
        <location evidence="1 7">Cell inner membrane</location>
        <topology evidence="1 7">Multi-pass membrane protein</topology>
    </subcellularLocation>
</comment>
<keyword evidence="3 7" id="KW-0997">Cell inner membrane</keyword>
<dbReference type="InterPro" id="IPR004681">
    <property type="entry name" value="TRAP_DctM"/>
</dbReference>
<feature type="domain" description="TRAP C4-dicarboxylate transport system permease DctM subunit" evidence="10">
    <location>
        <begin position="13"/>
        <end position="513"/>
    </location>
</feature>
<feature type="transmembrane region" description="Helical" evidence="9">
    <location>
        <begin position="353"/>
        <end position="374"/>
    </location>
</feature>
<feature type="region of interest" description="Disordered" evidence="8">
    <location>
        <begin position="537"/>
        <end position="571"/>
    </location>
</feature>
<feature type="transmembrane region" description="Helical" evidence="9">
    <location>
        <begin position="261"/>
        <end position="283"/>
    </location>
</feature>
<feature type="transmembrane region" description="Helical" evidence="9">
    <location>
        <begin position="36"/>
        <end position="55"/>
    </location>
</feature>
<organism evidence="11 12">
    <name type="scientific">Ideonella alba</name>
    <dbReference type="NCBI Taxonomy" id="2824118"/>
    <lineage>
        <taxon>Bacteria</taxon>
        <taxon>Pseudomonadati</taxon>
        <taxon>Pseudomonadota</taxon>
        <taxon>Betaproteobacteria</taxon>
        <taxon>Burkholderiales</taxon>
        <taxon>Sphaerotilaceae</taxon>
        <taxon>Ideonella</taxon>
    </lineage>
</organism>
<evidence type="ECO:0000313" key="12">
    <source>
        <dbReference type="Proteomes" id="UP000676246"/>
    </source>
</evidence>
<keyword evidence="12" id="KW-1185">Reference proteome</keyword>
<keyword evidence="6 9" id="KW-0472">Membrane</keyword>
<evidence type="ECO:0000256" key="7">
    <source>
        <dbReference type="RuleBase" id="RU369079"/>
    </source>
</evidence>
<comment type="caution">
    <text evidence="11">The sequence shown here is derived from an EMBL/GenBank/DDBJ whole genome shotgun (WGS) entry which is preliminary data.</text>
</comment>
<dbReference type="PANTHER" id="PTHR33362:SF7">
    <property type="entry name" value="SLL1103 PROTEIN"/>
    <property type="match status" value="1"/>
</dbReference>
<evidence type="ECO:0000256" key="9">
    <source>
        <dbReference type="SAM" id="Phobius"/>
    </source>
</evidence>
<evidence type="ECO:0000256" key="2">
    <source>
        <dbReference type="ARBA" id="ARBA00022475"/>
    </source>
</evidence>
<feature type="transmembrane region" description="Helical" evidence="9">
    <location>
        <begin position="67"/>
        <end position="85"/>
    </location>
</feature>
<keyword evidence="4 9" id="KW-0812">Transmembrane</keyword>
<dbReference type="PANTHER" id="PTHR33362">
    <property type="entry name" value="SIALIC ACID TRAP TRANSPORTER PERMEASE PROTEIN SIAT-RELATED"/>
    <property type="match status" value="1"/>
</dbReference>
<dbReference type="RefSeq" id="WP_210853837.1">
    <property type="nucleotide sequence ID" value="NZ_JAGQDD010000005.1"/>
</dbReference>
<feature type="compositionally biased region" description="Basic and acidic residues" evidence="8">
    <location>
        <begin position="561"/>
        <end position="571"/>
    </location>
</feature>
<keyword evidence="5 9" id="KW-1133">Transmembrane helix</keyword>
<proteinExistence type="predicted"/>
<feature type="transmembrane region" description="Helical" evidence="9">
    <location>
        <begin position="323"/>
        <end position="341"/>
    </location>
</feature>
<feature type="transmembrane region" description="Helical" evidence="9">
    <location>
        <begin position="229"/>
        <end position="249"/>
    </location>
</feature>
<feature type="transmembrane region" description="Helical" evidence="9">
    <location>
        <begin position="489"/>
        <end position="510"/>
    </location>
</feature>
<evidence type="ECO:0000256" key="5">
    <source>
        <dbReference type="ARBA" id="ARBA00022989"/>
    </source>
</evidence>
<comment type="function">
    <text evidence="7">Part of the tripartite ATP-independent periplasmic (TRAP) transport system.</text>
</comment>
<feature type="transmembrane region" description="Helical" evidence="9">
    <location>
        <begin position="105"/>
        <end position="135"/>
    </location>
</feature>
<dbReference type="Proteomes" id="UP000676246">
    <property type="component" value="Unassembled WGS sequence"/>
</dbReference>
<protein>
    <submittedName>
        <fullName evidence="11">TRAP transporter large permease subunit</fullName>
    </submittedName>
</protein>
<keyword evidence="2" id="KW-1003">Cell membrane</keyword>
<dbReference type="Pfam" id="PF06808">
    <property type="entry name" value="DctM"/>
    <property type="match status" value="1"/>
</dbReference>
<evidence type="ECO:0000256" key="8">
    <source>
        <dbReference type="SAM" id="MobiDB-lite"/>
    </source>
</evidence>
<reference evidence="11 12" key="1">
    <citation type="submission" date="2021-04" db="EMBL/GenBank/DDBJ databases">
        <title>The genome sequence of Ideonella sp. 3Y2.</title>
        <authorList>
            <person name="Liu Y."/>
        </authorList>
    </citation>
    <scope>NUCLEOTIDE SEQUENCE [LARGE SCALE GENOMIC DNA]</scope>
    <source>
        <strain evidence="11 12">3Y2</strain>
    </source>
</reference>
<dbReference type="GO" id="GO:0022857">
    <property type="term" value="F:transmembrane transporter activity"/>
    <property type="evidence" value="ECO:0007669"/>
    <property type="project" value="UniProtKB-UniRule"/>
</dbReference>
<feature type="transmembrane region" description="Helical" evidence="9">
    <location>
        <begin position="147"/>
        <end position="171"/>
    </location>
</feature>
<evidence type="ECO:0000256" key="3">
    <source>
        <dbReference type="ARBA" id="ARBA00022519"/>
    </source>
</evidence>
<dbReference type="EMBL" id="JAGQDD010000005">
    <property type="protein sequence ID" value="MBQ0930740.1"/>
    <property type="molecule type" value="Genomic_DNA"/>
</dbReference>
<feature type="transmembrane region" description="Helical" evidence="9">
    <location>
        <begin position="436"/>
        <end position="463"/>
    </location>
</feature>
<feature type="transmembrane region" description="Helical" evidence="9">
    <location>
        <begin position="295"/>
        <end position="317"/>
    </location>
</feature>
<evidence type="ECO:0000313" key="11">
    <source>
        <dbReference type="EMBL" id="MBQ0930740.1"/>
    </source>
</evidence>
<feature type="transmembrane region" description="Helical" evidence="9">
    <location>
        <begin position="186"/>
        <end position="208"/>
    </location>
</feature>
<dbReference type="AlphaFoldDB" id="A0A940YE30"/>
<evidence type="ECO:0000256" key="1">
    <source>
        <dbReference type="ARBA" id="ARBA00004429"/>
    </source>
</evidence>
<keyword evidence="7" id="KW-0813">Transport</keyword>
<feature type="transmembrane region" description="Helical" evidence="9">
    <location>
        <begin position="12"/>
        <end position="30"/>
    </location>
</feature>
<sequence length="571" mass="60792">MEFLTHNMAPVMFAGLIVFLLMGFSVAFSLAAAGLFFGFVGVELGILPASLLQALPLRVFGIMQNDTLLAIPFFTFMGLILERSGMAEDLLDTIGQLFGPVRGGLAFAVIFVGAMLAATTGVVAASVISMGLISLPIMLRYGYDRRIASGVIAASGTLAQIIPPSLVLIIMADQLGRSVGDLYKGAFLPGFVLTGLYVGFVILVTLFRPQWAPALPPEARTFREPDGSSGLRSLGVLTVLSVAAAVAFAKSRPDTMPTDELIVLSMCVGVGVAFSLAVLNKLTGRGLLSKMAERVTFVLIPPLGLIFLVLGTIFLGIATPTEGGAMGAVGALIMAISRRRLSMHLMKQAMDSTMKLSCFVVFILLGSTVFSLSFQGVDGPIWVEHLLTSLPGGQLGFLIVVNILVFVLAFFLDFFELSFIVVPLLGPVAEKLGIDLVWFGVLLAVNMQTSFMHPPFGFALFYLRSVAPVDKYKDKVTNAEIAPVTTGQIYWGSVPFVIIQIIMVGLIIAFPNLVSGGLDKKADLDTSNVIIEVQPNDNAPDKEIDTNALFGTPASAPQGGKEPDPMDAFKK</sequence>
<feature type="transmembrane region" description="Helical" evidence="9">
    <location>
        <begin position="394"/>
        <end position="415"/>
    </location>
</feature>
<accession>A0A940YE30</accession>
<evidence type="ECO:0000256" key="4">
    <source>
        <dbReference type="ARBA" id="ARBA00022692"/>
    </source>
</evidence>
<gene>
    <name evidence="11" type="ORF">KAK03_09580</name>
</gene>
<evidence type="ECO:0000256" key="6">
    <source>
        <dbReference type="ARBA" id="ARBA00023136"/>
    </source>
</evidence>
<dbReference type="GO" id="GO:0005886">
    <property type="term" value="C:plasma membrane"/>
    <property type="evidence" value="ECO:0007669"/>
    <property type="project" value="UniProtKB-SubCell"/>
</dbReference>
<dbReference type="InterPro" id="IPR010656">
    <property type="entry name" value="DctM"/>
</dbReference>